<evidence type="ECO:0000313" key="5">
    <source>
        <dbReference type="EMBL" id="MEQ2377887.1"/>
    </source>
</evidence>
<dbReference type="PANTHER" id="PTHR43699">
    <property type="entry name" value="3-DEHYDROQUINATE DEHYDRATASE"/>
    <property type="match status" value="1"/>
</dbReference>
<comment type="subunit">
    <text evidence="4">Homodimer.</text>
</comment>
<feature type="active site" description="Schiff-base intermediate with substrate" evidence="4">
    <location>
        <position position="170"/>
    </location>
</feature>
<dbReference type="PANTHER" id="PTHR43699:SF1">
    <property type="entry name" value="3-DEHYDROQUINATE DEHYDRATASE"/>
    <property type="match status" value="1"/>
</dbReference>
<feature type="binding site" evidence="4">
    <location>
        <begin position="46"/>
        <end position="48"/>
    </location>
    <ligand>
        <name>3-dehydroquinate</name>
        <dbReference type="ChEBI" id="CHEBI:32364"/>
    </ligand>
</feature>
<dbReference type="EMBL" id="JBBMEP010000023">
    <property type="protein sequence ID" value="MEQ2377887.1"/>
    <property type="molecule type" value="Genomic_DNA"/>
</dbReference>
<feature type="binding site" evidence="4">
    <location>
        <position position="213"/>
    </location>
    <ligand>
        <name>3-dehydroquinate</name>
        <dbReference type="ChEBI" id="CHEBI:32364"/>
    </ligand>
</feature>
<comment type="catalytic activity">
    <reaction evidence="1 4">
        <text>3-dehydroquinate = 3-dehydroshikimate + H2O</text>
        <dbReference type="Rhea" id="RHEA:21096"/>
        <dbReference type="ChEBI" id="CHEBI:15377"/>
        <dbReference type="ChEBI" id="CHEBI:16630"/>
        <dbReference type="ChEBI" id="CHEBI:32364"/>
        <dbReference type="EC" id="4.2.1.10"/>
    </reaction>
</comment>
<comment type="function">
    <text evidence="4">Involved in the third step of the chorismate pathway, which leads to the biosynthesis of aromatic amino acids. Catalyzes the cis-dehydration of 3-dehydroquinate (DHQ) and introduces the first double bond of the aromatic ring to yield 3-dehydroshikimate.</text>
</comment>
<proteinExistence type="inferred from homology"/>
<dbReference type="CDD" id="cd00502">
    <property type="entry name" value="DHQase_I"/>
    <property type="match status" value="1"/>
</dbReference>
<dbReference type="RefSeq" id="WP_349138113.1">
    <property type="nucleotide sequence ID" value="NZ_JBBMEP010000023.1"/>
</dbReference>
<dbReference type="Pfam" id="PF01487">
    <property type="entry name" value="DHquinase_I"/>
    <property type="match status" value="1"/>
</dbReference>
<sequence>MSCVNIRGCCIGEGRPKVIIPIVEPTETAVLEKAAEFSTLRADCVEWRIDCFKGAKSLPAIVHCAAKLRVALKDQLLLFTFRTKSEGGKVALAHEEYLHFIRTVLATDCADLIDIEFFTAGAELPALIEEAHTAGAAVVCSSHDFHKTPPRAELVSRMVAMQRAGADLPKLAVMPQSRTDVLELLAATAEMADRHPETPIITMSMGALGAVSRLSGEALGSAMTFANPGQASAPGQVSLEVVNEVLDALHL</sequence>
<dbReference type="Gene3D" id="3.20.20.70">
    <property type="entry name" value="Aldolase class I"/>
    <property type="match status" value="1"/>
</dbReference>
<evidence type="ECO:0000256" key="2">
    <source>
        <dbReference type="ARBA" id="ARBA00023239"/>
    </source>
</evidence>
<name>A0ABV1BRG2_9FIRM</name>
<gene>
    <name evidence="4 5" type="primary">aroD</name>
    <name evidence="5" type="ORF">WMO17_11125</name>
</gene>
<dbReference type="HAMAP" id="MF_00214">
    <property type="entry name" value="AroD"/>
    <property type="match status" value="1"/>
</dbReference>
<comment type="pathway">
    <text evidence="4">Metabolic intermediate biosynthesis; chorismate biosynthesis; chorismate from D-erythrose 4-phosphate and phosphoenolpyruvate: step 3/7.</text>
</comment>
<organism evidence="5 6">
    <name type="scientific">Faecalibacterium faecis</name>
    <dbReference type="NCBI Taxonomy" id="3133157"/>
    <lineage>
        <taxon>Bacteria</taxon>
        <taxon>Bacillati</taxon>
        <taxon>Bacillota</taxon>
        <taxon>Clostridia</taxon>
        <taxon>Eubacteriales</taxon>
        <taxon>Oscillospiraceae</taxon>
        <taxon>Faecalibacterium</taxon>
    </lineage>
</organism>
<feature type="binding site" evidence="4">
    <location>
        <position position="232"/>
    </location>
    <ligand>
        <name>3-dehydroquinate</name>
        <dbReference type="ChEBI" id="CHEBI:32364"/>
    </ligand>
</feature>
<dbReference type="InterPro" id="IPR013785">
    <property type="entry name" value="Aldolase_TIM"/>
</dbReference>
<dbReference type="NCBIfam" id="TIGR01093">
    <property type="entry name" value="aroD"/>
    <property type="match status" value="1"/>
</dbReference>
<evidence type="ECO:0000256" key="4">
    <source>
        <dbReference type="HAMAP-Rule" id="MF_00214"/>
    </source>
</evidence>
<keyword evidence="2 4" id="KW-0456">Lyase</keyword>
<feature type="binding site" evidence="4">
    <location>
        <position position="236"/>
    </location>
    <ligand>
        <name>3-dehydroquinate</name>
        <dbReference type="ChEBI" id="CHEBI:32364"/>
    </ligand>
</feature>
<dbReference type="Proteomes" id="UP001496146">
    <property type="component" value="Unassembled WGS sequence"/>
</dbReference>
<dbReference type="InterPro" id="IPR001381">
    <property type="entry name" value="DHquinase_I"/>
</dbReference>
<protein>
    <recommendedName>
        <fullName evidence="4">3-dehydroquinate dehydratase</fullName>
        <shortName evidence="4">3-dehydroquinase</shortName>
        <ecNumber evidence="4">4.2.1.10</ecNumber>
    </recommendedName>
    <alternativeName>
        <fullName evidence="4">Type I DHQase</fullName>
    </alternativeName>
    <alternativeName>
        <fullName evidence="4">Type I dehydroquinase</fullName>
        <shortName evidence="4">DHQ1</shortName>
    </alternativeName>
</protein>
<comment type="caution">
    <text evidence="5">The sequence shown here is derived from an EMBL/GenBank/DDBJ whole genome shotgun (WGS) entry which is preliminary data.</text>
</comment>
<dbReference type="EC" id="4.2.1.10" evidence="4"/>
<feature type="active site" description="Proton donor/acceptor" evidence="4">
    <location>
        <position position="143"/>
    </location>
</feature>
<keyword evidence="4" id="KW-0057">Aromatic amino acid biosynthesis</keyword>
<keyword evidence="3 4" id="KW-0704">Schiff base</keyword>
<dbReference type="SUPFAM" id="SSF51569">
    <property type="entry name" value="Aldolase"/>
    <property type="match status" value="1"/>
</dbReference>
<feature type="binding site" evidence="4">
    <location>
        <position position="82"/>
    </location>
    <ligand>
        <name>3-dehydroquinate</name>
        <dbReference type="ChEBI" id="CHEBI:32364"/>
    </ligand>
</feature>
<reference evidence="5 6" key="1">
    <citation type="submission" date="2024-03" db="EMBL/GenBank/DDBJ databases">
        <title>Human intestinal bacterial collection.</title>
        <authorList>
            <person name="Pauvert C."/>
            <person name="Hitch T.C.A."/>
            <person name="Clavel T."/>
        </authorList>
    </citation>
    <scope>NUCLEOTIDE SEQUENCE [LARGE SCALE GENOMIC DNA]</scope>
    <source>
        <strain evidence="5 6">CLA-JM-H7-B</strain>
    </source>
</reference>
<evidence type="ECO:0000256" key="1">
    <source>
        <dbReference type="ARBA" id="ARBA00001864"/>
    </source>
</evidence>
<keyword evidence="6" id="KW-1185">Reference proteome</keyword>
<evidence type="ECO:0000313" key="6">
    <source>
        <dbReference type="Proteomes" id="UP001496146"/>
    </source>
</evidence>
<dbReference type="InterPro" id="IPR050146">
    <property type="entry name" value="Type-I_3-dehydroquinase"/>
</dbReference>
<dbReference type="GO" id="GO:0003855">
    <property type="term" value="F:3-dehydroquinate dehydratase activity"/>
    <property type="evidence" value="ECO:0007669"/>
    <property type="project" value="UniProtKB-EC"/>
</dbReference>
<comment type="caution">
    <text evidence="4">Lacks conserved residue(s) required for the propagation of feature annotation.</text>
</comment>
<accession>A0ABV1BRG2</accession>
<evidence type="ECO:0000256" key="3">
    <source>
        <dbReference type="ARBA" id="ARBA00023270"/>
    </source>
</evidence>
<keyword evidence="4" id="KW-0028">Amino-acid biosynthesis</keyword>
<comment type="similarity">
    <text evidence="4">Belongs to the type-I 3-dehydroquinase family.</text>
</comment>